<organism evidence="7 8">
    <name type="scientific">Owenia fusiformis</name>
    <name type="common">Polychaete worm</name>
    <dbReference type="NCBI Taxonomy" id="6347"/>
    <lineage>
        <taxon>Eukaryota</taxon>
        <taxon>Metazoa</taxon>
        <taxon>Spiralia</taxon>
        <taxon>Lophotrochozoa</taxon>
        <taxon>Annelida</taxon>
        <taxon>Polychaeta</taxon>
        <taxon>Sedentaria</taxon>
        <taxon>Canalipalpata</taxon>
        <taxon>Sabellida</taxon>
        <taxon>Oweniida</taxon>
        <taxon>Oweniidae</taxon>
        <taxon>Owenia</taxon>
    </lineage>
</organism>
<dbReference type="SMART" id="SM00032">
    <property type="entry name" value="CCP"/>
    <property type="match status" value="2"/>
</dbReference>
<dbReference type="InterPro" id="IPR008983">
    <property type="entry name" value="Tumour_necrosis_fac-like_dom"/>
</dbReference>
<evidence type="ECO:0000256" key="4">
    <source>
        <dbReference type="ARBA" id="ARBA00023157"/>
    </source>
</evidence>
<accession>A0A8J1THY5</accession>
<protein>
    <submittedName>
        <fullName evidence="7">Uncharacterized protein</fullName>
    </submittedName>
</protein>
<dbReference type="PROSITE" id="PS50871">
    <property type="entry name" value="C1Q"/>
    <property type="match status" value="1"/>
</dbReference>
<evidence type="ECO:0000256" key="3">
    <source>
        <dbReference type="ARBA" id="ARBA00022737"/>
    </source>
</evidence>
<dbReference type="EMBL" id="CAIIXF020000002">
    <property type="protein sequence ID" value="CAH1777825.1"/>
    <property type="molecule type" value="Genomic_DNA"/>
</dbReference>
<reference evidence="7" key="1">
    <citation type="submission" date="2022-03" db="EMBL/GenBank/DDBJ databases">
        <authorList>
            <person name="Martin C."/>
        </authorList>
    </citation>
    <scope>NUCLEOTIDE SEQUENCE</scope>
</reference>
<evidence type="ECO:0000256" key="1">
    <source>
        <dbReference type="ARBA" id="ARBA00022659"/>
    </source>
</evidence>
<comment type="caution">
    <text evidence="7">The sequence shown here is derived from an EMBL/GenBank/DDBJ whole genome shotgun (WGS) entry which is preliminary data.</text>
</comment>
<dbReference type="InterPro" id="IPR000436">
    <property type="entry name" value="Sushi_SCR_CCP_dom"/>
</dbReference>
<keyword evidence="3" id="KW-0677">Repeat</keyword>
<evidence type="ECO:0000313" key="7">
    <source>
        <dbReference type="EMBL" id="CAH1777825.1"/>
    </source>
</evidence>
<dbReference type="SUPFAM" id="SSF49842">
    <property type="entry name" value="TNF-like"/>
    <property type="match status" value="1"/>
</dbReference>
<evidence type="ECO:0000256" key="5">
    <source>
        <dbReference type="ARBA" id="ARBA00023180"/>
    </source>
</evidence>
<dbReference type="AlphaFoldDB" id="A0A8J1THY5"/>
<dbReference type="SMART" id="SM00110">
    <property type="entry name" value="C1Q"/>
    <property type="match status" value="1"/>
</dbReference>
<dbReference type="Gene3D" id="2.10.70.10">
    <property type="entry name" value="Complement Module, domain 1"/>
    <property type="match status" value="2"/>
</dbReference>
<dbReference type="PROSITE" id="PS50923">
    <property type="entry name" value="SUSHI"/>
    <property type="match status" value="2"/>
</dbReference>
<keyword evidence="1 6" id="KW-0768">Sushi</keyword>
<keyword evidence="2" id="KW-0732">Signal</keyword>
<dbReference type="Gene3D" id="2.60.120.1000">
    <property type="match status" value="1"/>
</dbReference>
<dbReference type="InterPro" id="IPR035976">
    <property type="entry name" value="Sushi/SCR/CCP_sf"/>
</dbReference>
<dbReference type="CDD" id="cd00033">
    <property type="entry name" value="CCP"/>
    <property type="match status" value="2"/>
</dbReference>
<dbReference type="OrthoDB" id="6154955at2759"/>
<dbReference type="Gene3D" id="2.60.120.40">
    <property type="match status" value="1"/>
</dbReference>
<feature type="non-terminal residue" evidence="7">
    <location>
        <position position="1"/>
    </location>
</feature>
<comment type="caution">
    <text evidence="6">Lacks conserved residue(s) required for the propagation of feature annotation.</text>
</comment>
<dbReference type="SUPFAM" id="SSF57535">
    <property type="entry name" value="Complement control module/SCR domain"/>
    <property type="match status" value="2"/>
</dbReference>
<dbReference type="Proteomes" id="UP000749559">
    <property type="component" value="Unassembled WGS sequence"/>
</dbReference>
<name>A0A8J1THY5_OWEFU</name>
<sequence>ALTPFVLIVCFFSFLSSAATSIENESKDVKASVDVSEIYRTMKESISAVSQIRKTCSVWQAEGHEAGYLLINPNREGGPIVVFCDMSTTPATMVLEHDHMDTKAIVGPICDREACVRSGRFSYFSGSKDRLLELISASRSCQQHVRYDCYNSGMDYTRWTTPDDRTRSYWGGYPVGNYTETHCECLLNRQCTNGQLCNCNNGNNFDSQWHVDEGYIVSETSSTSAPELPVMEVAFGRFRYGSSKGNYTIGPLMCMDRGMGCPAAPIYDNSVNDASEFGHIAGDVVTYTCSNGYVSDGSKIVTVSCGANGTWGSRNVSCQRIDCGDPGNSTDTNRALNGTRYGDNVTFTCKSAYKYESGDRTRTCSANGTWTGQMLTCKPGMVAFDARGSGASSWNAAGAVKFVDDFNVGGAYSRTTGIFTAPFQGIYHFDVHLQKYSNQPLSSHIRVNGARWKSISTNMHVSLGCMYCNSRDIQYNYAGRGSASLNVPMKEGDTVYVENSSTSDYISFNSLDSSFSGVLIQRGDGNN</sequence>
<evidence type="ECO:0000256" key="6">
    <source>
        <dbReference type="PROSITE-ProRule" id="PRU00302"/>
    </source>
</evidence>
<dbReference type="Pfam" id="PF00084">
    <property type="entry name" value="Sushi"/>
    <property type="match status" value="2"/>
</dbReference>
<dbReference type="PANTHER" id="PTHR46393:SF7">
    <property type="entry name" value="COMPLEMENT C2"/>
    <property type="match status" value="1"/>
</dbReference>
<keyword evidence="4" id="KW-1015">Disulfide bond</keyword>
<dbReference type="Pfam" id="PF00386">
    <property type="entry name" value="C1q"/>
    <property type="match status" value="1"/>
</dbReference>
<keyword evidence="8" id="KW-1185">Reference proteome</keyword>
<dbReference type="PANTHER" id="PTHR46393">
    <property type="entry name" value="SUSHI DOMAIN-CONTAINING PROTEIN"/>
    <property type="match status" value="1"/>
</dbReference>
<keyword evidence="5" id="KW-0325">Glycoprotein</keyword>
<proteinExistence type="predicted"/>
<gene>
    <name evidence="7" type="ORF">OFUS_LOCUS4819</name>
</gene>
<evidence type="ECO:0000313" key="8">
    <source>
        <dbReference type="Proteomes" id="UP000749559"/>
    </source>
</evidence>
<dbReference type="InterPro" id="IPR001073">
    <property type="entry name" value="C1q_dom"/>
</dbReference>
<evidence type="ECO:0000256" key="2">
    <source>
        <dbReference type="ARBA" id="ARBA00022729"/>
    </source>
</evidence>